<evidence type="ECO:0000259" key="1">
    <source>
        <dbReference type="Pfam" id="PF00724"/>
    </source>
</evidence>
<evidence type="ECO:0000313" key="2">
    <source>
        <dbReference type="EMBL" id="OKL63115.1"/>
    </source>
</evidence>
<keyword evidence="3" id="KW-1185">Reference proteome</keyword>
<dbReference type="PANTHER" id="PTHR22893">
    <property type="entry name" value="NADH OXIDOREDUCTASE-RELATED"/>
    <property type="match status" value="1"/>
</dbReference>
<dbReference type="GeneID" id="31001153"/>
<dbReference type="SUPFAM" id="SSF51395">
    <property type="entry name" value="FMN-linked oxidoreductases"/>
    <property type="match status" value="1"/>
</dbReference>
<dbReference type="Pfam" id="PF00724">
    <property type="entry name" value="Oxidored_FMN"/>
    <property type="match status" value="1"/>
</dbReference>
<protein>
    <recommendedName>
        <fullName evidence="1">NADH:flavin oxidoreductase/NADH oxidase N-terminal domain-containing protein</fullName>
    </recommendedName>
</protein>
<sequence length="220" mass="24298">MTIEDIKEVVSQFSHAARLAIEVAGFDDVEIHGANGYPLDSFTHDNINKRTDEYGGPVEGRLKFALEVIDGVIGAIESDRAAIRLAPYHVLQETNDSNRIDTFAVLSAELEKRQLANGSHPTEKSEIASIWPFRRILRTTPVIGAGGYGAESAAQAIHEGRIDLAAFGRHFTSNPDLPERLFHGYPLTKYHRPTFYTSGLQGYLGWSRWGEEEAAEQGSS</sequence>
<dbReference type="AlphaFoldDB" id="A0A1Q5QB05"/>
<dbReference type="RefSeq" id="XP_020123236.1">
    <property type="nucleotide sequence ID" value="XM_020261057.1"/>
</dbReference>
<dbReference type="Proteomes" id="UP000214365">
    <property type="component" value="Unassembled WGS sequence"/>
</dbReference>
<dbReference type="InterPro" id="IPR001155">
    <property type="entry name" value="OxRdtase_FMN_N"/>
</dbReference>
<feature type="domain" description="NADH:flavin oxidoreductase/NADH oxidase N-terminal" evidence="1">
    <location>
        <begin position="1"/>
        <end position="186"/>
    </location>
</feature>
<reference evidence="2 3" key="1">
    <citation type="submission" date="2015-06" db="EMBL/GenBank/DDBJ databases">
        <title>Talaromyces atroroseus IBT 11181 draft genome.</title>
        <authorList>
            <person name="Rasmussen K.B."/>
            <person name="Rasmussen S."/>
            <person name="Petersen B."/>
            <person name="Sicheritz-Ponten T."/>
            <person name="Mortensen U.H."/>
            <person name="Thrane U."/>
        </authorList>
    </citation>
    <scope>NUCLEOTIDE SEQUENCE [LARGE SCALE GENOMIC DNA]</scope>
    <source>
        <strain evidence="2 3">IBT 11181</strain>
    </source>
</reference>
<name>A0A1Q5QB05_TALAT</name>
<dbReference type="STRING" id="1441469.A0A1Q5QB05"/>
<organism evidence="2 3">
    <name type="scientific">Talaromyces atroroseus</name>
    <dbReference type="NCBI Taxonomy" id="1441469"/>
    <lineage>
        <taxon>Eukaryota</taxon>
        <taxon>Fungi</taxon>
        <taxon>Dikarya</taxon>
        <taxon>Ascomycota</taxon>
        <taxon>Pezizomycotina</taxon>
        <taxon>Eurotiomycetes</taxon>
        <taxon>Eurotiomycetidae</taxon>
        <taxon>Eurotiales</taxon>
        <taxon>Trichocomaceae</taxon>
        <taxon>Talaromyces</taxon>
        <taxon>Talaromyces sect. Trachyspermi</taxon>
    </lineage>
</organism>
<dbReference type="Gene3D" id="3.20.20.70">
    <property type="entry name" value="Aldolase class I"/>
    <property type="match status" value="1"/>
</dbReference>
<dbReference type="GO" id="GO:0016491">
    <property type="term" value="F:oxidoreductase activity"/>
    <property type="evidence" value="ECO:0007669"/>
    <property type="project" value="InterPro"/>
</dbReference>
<dbReference type="InterPro" id="IPR013785">
    <property type="entry name" value="Aldolase_TIM"/>
</dbReference>
<comment type="caution">
    <text evidence="2">The sequence shown here is derived from an EMBL/GenBank/DDBJ whole genome shotgun (WGS) entry which is preliminary data.</text>
</comment>
<dbReference type="GO" id="GO:0010181">
    <property type="term" value="F:FMN binding"/>
    <property type="evidence" value="ECO:0007669"/>
    <property type="project" value="InterPro"/>
</dbReference>
<accession>A0A1Q5QB05</accession>
<dbReference type="EMBL" id="LFMY01000002">
    <property type="protein sequence ID" value="OKL63115.1"/>
    <property type="molecule type" value="Genomic_DNA"/>
</dbReference>
<dbReference type="InterPro" id="IPR045247">
    <property type="entry name" value="Oye-like"/>
</dbReference>
<proteinExistence type="predicted"/>
<dbReference type="OrthoDB" id="276546at2759"/>
<evidence type="ECO:0000313" key="3">
    <source>
        <dbReference type="Proteomes" id="UP000214365"/>
    </source>
</evidence>
<dbReference type="PANTHER" id="PTHR22893:SF91">
    <property type="entry name" value="NADPH DEHYDROGENASE 2-RELATED"/>
    <property type="match status" value="1"/>
</dbReference>
<gene>
    <name evidence="2" type="ORF">UA08_01398</name>
</gene>